<dbReference type="AlphaFoldDB" id="A0A6G0Z988"/>
<gene>
    <name evidence="2" type="ORF">FWK35_00007944</name>
</gene>
<reference evidence="2 3" key="1">
    <citation type="submission" date="2019-08" db="EMBL/GenBank/DDBJ databases">
        <title>Whole genome of Aphis craccivora.</title>
        <authorList>
            <person name="Voronova N.V."/>
            <person name="Shulinski R.S."/>
            <person name="Bandarenka Y.V."/>
            <person name="Zhorov D.G."/>
            <person name="Warner D."/>
        </authorList>
    </citation>
    <scope>NUCLEOTIDE SEQUENCE [LARGE SCALE GENOMIC DNA]</scope>
    <source>
        <strain evidence="2">180601</strain>
        <tissue evidence="2">Whole Body</tissue>
    </source>
</reference>
<keyword evidence="1" id="KW-0732">Signal</keyword>
<feature type="signal peptide" evidence="1">
    <location>
        <begin position="1"/>
        <end position="31"/>
    </location>
</feature>
<organism evidence="2 3">
    <name type="scientific">Aphis craccivora</name>
    <name type="common">Cowpea aphid</name>
    <dbReference type="NCBI Taxonomy" id="307492"/>
    <lineage>
        <taxon>Eukaryota</taxon>
        <taxon>Metazoa</taxon>
        <taxon>Ecdysozoa</taxon>
        <taxon>Arthropoda</taxon>
        <taxon>Hexapoda</taxon>
        <taxon>Insecta</taxon>
        <taxon>Pterygota</taxon>
        <taxon>Neoptera</taxon>
        <taxon>Paraneoptera</taxon>
        <taxon>Hemiptera</taxon>
        <taxon>Sternorrhyncha</taxon>
        <taxon>Aphidomorpha</taxon>
        <taxon>Aphidoidea</taxon>
        <taxon>Aphididae</taxon>
        <taxon>Aphidini</taxon>
        <taxon>Aphis</taxon>
        <taxon>Aphis</taxon>
    </lineage>
</organism>
<dbReference type="EMBL" id="VUJU01000977">
    <property type="protein sequence ID" value="KAF0767393.1"/>
    <property type="molecule type" value="Genomic_DNA"/>
</dbReference>
<dbReference type="OrthoDB" id="6617171at2759"/>
<evidence type="ECO:0000256" key="1">
    <source>
        <dbReference type="SAM" id="SignalP"/>
    </source>
</evidence>
<evidence type="ECO:0000313" key="3">
    <source>
        <dbReference type="Proteomes" id="UP000478052"/>
    </source>
</evidence>
<comment type="caution">
    <text evidence="2">The sequence shown here is derived from an EMBL/GenBank/DDBJ whole genome shotgun (WGS) entry which is preliminary data.</text>
</comment>
<evidence type="ECO:0000313" key="2">
    <source>
        <dbReference type="EMBL" id="KAF0767393.1"/>
    </source>
</evidence>
<keyword evidence="3" id="KW-1185">Reference proteome</keyword>
<sequence length="134" mass="14386">MSGTMQITSLLSTLLQTTVAVLMMCQSGTEAAPAEGLTPFGFLMARAYGQPAVNPVMRHIAFKPSDGAKFRESFEKKHGPRGRDLIDSLGRGSYKNGEATAVNQLQNTDITIAGEASSKSLVINKSLEPLRTKQ</sequence>
<accession>A0A6G0Z988</accession>
<dbReference type="Proteomes" id="UP000478052">
    <property type="component" value="Unassembled WGS sequence"/>
</dbReference>
<feature type="chain" id="PRO_5026113592" evidence="1">
    <location>
        <begin position="32"/>
        <end position="134"/>
    </location>
</feature>
<proteinExistence type="predicted"/>
<name>A0A6G0Z988_APHCR</name>
<protein>
    <submittedName>
        <fullName evidence="2">Uncharacterized protein</fullName>
    </submittedName>
</protein>